<name>A0AAW0DB23_9AGAR</name>
<feature type="binding site" evidence="11">
    <location>
        <position position="45"/>
    </location>
    <ligand>
        <name>L-glutamate</name>
        <dbReference type="ChEBI" id="CHEBI:29985"/>
    </ligand>
</feature>
<accession>A0AAW0DB23</accession>
<comment type="catalytic activity">
    <reaction evidence="9">
        <text>an N-terminal (5-L-glutamyl)-[peptide] + an alpha-amino acid = 5-L-glutamyl amino acid + an N-terminal L-alpha-aminoacyl-[peptide]</text>
        <dbReference type="Rhea" id="RHEA:23904"/>
        <dbReference type="Rhea" id="RHEA-COMP:9780"/>
        <dbReference type="Rhea" id="RHEA-COMP:9795"/>
        <dbReference type="ChEBI" id="CHEBI:77644"/>
        <dbReference type="ChEBI" id="CHEBI:78597"/>
        <dbReference type="ChEBI" id="CHEBI:78599"/>
        <dbReference type="ChEBI" id="CHEBI:78608"/>
        <dbReference type="EC" id="2.3.2.2"/>
    </reaction>
</comment>
<evidence type="ECO:0000256" key="7">
    <source>
        <dbReference type="ARBA" id="ARBA00023180"/>
    </source>
</evidence>
<evidence type="ECO:0000256" key="6">
    <source>
        <dbReference type="ARBA" id="ARBA00022801"/>
    </source>
</evidence>
<keyword evidence="14" id="KW-1185">Reference proteome</keyword>
<evidence type="ECO:0008006" key="15">
    <source>
        <dbReference type="Google" id="ProtNLM"/>
    </source>
</evidence>
<keyword evidence="12" id="KW-1133">Transmembrane helix</keyword>
<dbReference type="GO" id="GO:0000324">
    <property type="term" value="C:fungal-type vacuole"/>
    <property type="evidence" value="ECO:0007669"/>
    <property type="project" value="TreeGrafter"/>
</dbReference>
<dbReference type="GO" id="GO:0036374">
    <property type="term" value="F:glutathione hydrolase activity"/>
    <property type="evidence" value="ECO:0007669"/>
    <property type="project" value="UniProtKB-EC"/>
</dbReference>
<dbReference type="Gene3D" id="3.60.20.40">
    <property type="match status" value="1"/>
</dbReference>
<dbReference type="FunFam" id="1.10.246.130:FF:000005">
    <property type="entry name" value="Gamma-glutamyltranspeptidase 1, putative"/>
    <property type="match status" value="1"/>
</dbReference>
<comment type="catalytic activity">
    <reaction evidence="1">
        <text>an S-substituted glutathione + H2O = an S-substituted L-cysteinylglycine + L-glutamate</text>
        <dbReference type="Rhea" id="RHEA:59468"/>
        <dbReference type="ChEBI" id="CHEBI:15377"/>
        <dbReference type="ChEBI" id="CHEBI:29985"/>
        <dbReference type="ChEBI" id="CHEBI:90779"/>
        <dbReference type="ChEBI" id="CHEBI:143103"/>
        <dbReference type="EC" id="3.4.19.13"/>
    </reaction>
</comment>
<proteinExistence type="inferred from homology"/>
<feature type="binding site" evidence="11">
    <location>
        <begin position="329"/>
        <end position="331"/>
    </location>
    <ligand>
        <name>L-glutamate</name>
        <dbReference type="ChEBI" id="CHEBI:29985"/>
    </ligand>
</feature>
<dbReference type="Pfam" id="PF01019">
    <property type="entry name" value="G_glu_transpept"/>
    <property type="match status" value="1"/>
</dbReference>
<dbReference type="Gene3D" id="1.10.246.130">
    <property type="match status" value="1"/>
</dbReference>
<feature type="binding site" evidence="11">
    <location>
        <begin position="388"/>
        <end position="389"/>
    </location>
    <ligand>
        <name>L-glutamate</name>
        <dbReference type="ChEBI" id="CHEBI:29985"/>
    </ligand>
</feature>
<organism evidence="13 14">
    <name type="scientific">Paramarasmius palmivorus</name>
    <dbReference type="NCBI Taxonomy" id="297713"/>
    <lineage>
        <taxon>Eukaryota</taxon>
        <taxon>Fungi</taxon>
        <taxon>Dikarya</taxon>
        <taxon>Basidiomycota</taxon>
        <taxon>Agaricomycotina</taxon>
        <taxon>Agaricomycetes</taxon>
        <taxon>Agaricomycetidae</taxon>
        <taxon>Agaricales</taxon>
        <taxon>Marasmiineae</taxon>
        <taxon>Marasmiaceae</taxon>
        <taxon>Paramarasmius</taxon>
    </lineage>
</organism>
<dbReference type="GO" id="GO:0103068">
    <property type="term" value="F:leukotriene C4 gamma-glutamyl transferase activity"/>
    <property type="evidence" value="ECO:0007669"/>
    <property type="project" value="UniProtKB-EC"/>
</dbReference>
<dbReference type="AlphaFoldDB" id="A0AAW0DB23"/>
<dbReference type="GO" id="GO:0006508">
    <property type="term" value="P:proteolysis"/>
    <property type="evidence" value="ECO:0007669"/>
    <property type="project" value="UniProtKB-KW"/>
</dbReference>
<evidence type="ECO:0000256" key="9">
    <source>
        <dbReference type="ARBA" id="ARBA00047417"/>
    </source>
</evidence>
<gene>
    <name evidence="13" type="ORF">VNI00_006023</name>
</gene>
<evidence type="ECO:0000256" key="5">
    <source>
        <dbReference type="ARBA" id="ARBA00022679"/>
    </source>
</evidence>
<dbReference type="GO" id="GO:0006751">
    <property type="term" value="P:glutathione catabolic process"/>
    <property type="evidence" value="ECO:0007669"/>
    <property type="project" value="InterPro"/>
</dbReference>
<comment type="catalytic activity">
    <reaction evidence="2">
        <text>glutathione + H2O = L-cysteinylglycine + L-glutamate</text>
        <dbReference type="Rhea" id="RHEA:28807"/>
        <dbReference type="ChEBI" id="CHEBI:15377"/>
        <dbReference type="ChEBI" id="CHEBI:29985"/>
        <dbReference type="ChEBI" id="CHEBI:57925"/>
        <dbReference type="ChEBI" id="CHEBI:61694"/>
        <dbReference type="EC" id="3.4.19.13"/>
    </reaction>
</comment>
<keyword evidence="8" id="KW-0012">Acyltransferase</keyword>
<evidence type="ECO:0000256" key="10">
    <source>
        <dbReference type="PIRSR" id="PIRSR600101-1"/>
    </source>
</evidence>
<evidence type="ECO:0000256" key="3">
    <source>
        <dbReference type="ARBA" id="ARBA00009381"/>
    </source>
</evidence>
<dbReference type="GO" id="GO:0005886">
    <property type="term" value="C:plasma membrane"/>
    <property type="evidence" value="ECO:0007669"/>
    <property type="project" value="TreeGrafter"/>
</dbReference>
<dbReference type="Proteomes" id="UP001383192">
    <property type="component" value="Unassembled WGS sequence"/>
</dbReference>
<dbReference type="EMBL" id="JAYKXP010000017">
    <property type="protein sequence ID" value="KAK7049422.1"/>
    <property type="molecule type" value="Genomic_DNA"/>
</dbReference>
<keyword evidence="5" id="KW-0808">Transferase</keyword>
<keyword evidence="7" id="KW-0325">Glycoprotein</keyword>
<keyword evidence="12" id="KW-0472">Membrane</keyword>
<feature type="active site" description="Nucleophile" evidence="10">
    <location>
        <position position="311"/>
    </location>
</feature>
<evidence type="ECO:0000313" key="14">
    <source>
        <dbReference type="Proteomes" id="UP001383192"/>
    </source>
</evidence>
<dbReference type="InterPro" id="IPR043137">
    <property type="entry name" value="GGT_ssub_C"/>
</dbReference>
<dbReference type="InterPro" id="IPR029055">
    <property type="entry name" value="Ntn_hydrolases_N"/>
</dbReference>
<evidence type="ECO:0000256" key="8">
    <source>
        <dbReference type="ARBA" id="ARBA00023315"/>
    </source>
</evidence>
<comment type="similarity">
    <text evidence="3">Belongs to the gamma-glutamyltransferase family.</text>
</comment>
<comment type="caution">
    <text evidence="13">The sequence shown here is derived from an EMBL/GenBank/DDBJ whole genome shotgun (WGS) entry which is preliminary data.</text>
</comment>
<dbReference type="InterPro" id="IPR043138">
    <property type="entry name" value="GGT_lsub"/>
</dbReference>
<dbReference type="PRINTS" id="PR01210">
    <property type="entry name" value="GGTRANSPTASE"/>
</dbReference>
<evidence type="ECO:0000313" key="13">
    <source>
        <dbReference type="EMBL" id="KAK7049422.1"/>
    </source>
</evidence>
<protein>
    <recommendedName>
        <fullName evidence="15">Gamma-glutamyltransferase</fullName>
    </recommendedName>
</protein>
<evidence type="ECO:0000256" key="1">
    <source>
        <dbReference type="ARBA" id="ARBA00001049"/>
    </source>
</evidence>
<feature type="binding site" evidence="11">
    <location>
        <position position="412"/>
    </location>
    <ligand>
        <name>L-glutamate</name>
        <dbReference type="ChEBI" id="CHEBI:29985"/>
    </ligand>
</feature>
<evidence type="ECO:0000256" key="11">
    <source>
        <dbReference type="PIRSR" id="PIRSR600101-2"/>
    </source>
</evidence>
<dbReference type="SUPFAM" id="SSF56235">
    <property type="entry name" value="N-terminal nucleophile aminohydrolases (Ntn hydrolases)"/>
    <property type="match status" value="1"/>
</dbReference>
<feature type="transmembrane region" description="Helical" evidence="12">
    <location>
        <begin position="7"/>
        <end position="26"/>
    </location>
</feature>
<dbReference type="PANTHER" id="PTHR11686">
    <property type="entry name" value="GAMMA GLUTAMYL TRANSPEPTIDASE"/>
    <property type="match status" value="1"/>
</dbReference>
<reference evidence="13 14" key="1">
    <citation type="submission" date="2024-01" db="EMBL/GenBank/DDBJ databases">
        <title>A draft genome for a cacao thread blight-causing isolate of Paramarasmius palmivorus.</title>
        <authorList>
            <person name="Baruah I.K."/>
            <person name="Bukari Y."/>
            <person name="Amoako-Attah I."/>
            <person name="Meinhardt L.W."/>
            <person name="Bailey B.A."/>
            <person name="Cohen S.P."/>
        </authorList>
    </citation>
    <scope>NUCLEOTIDE SEQUENCE [LARGE SCALE GENOMIC DNA]</scope>
    <source>
        <strain evidence="13 14">GH-12</strain>
    </source>
</reference>
<evidence type="ECO:0000256" key="12">
    <source>
        <dbReference type="SAM" id="Phobius"/>
    </source>
</evidence>
<dbReference type="InterPro" id="IPR000101">
    <property type="entry name" value="GGT_peptidase"/>
</dbReference>
<keyword evidence="6" id="KW-0378">Hydrolase</keyword>
<keyword evidence="12" id="KW-0812">Transmembrane</keyword>
<evidence type="ECO:0000256" key="4">
    <source>
        <dbReference type="ARBA" id="ARBA00022670"/>
    </source>
</evidence>
<dbReference type="PANTHER" id="PTHR11686:SF9">
    <property type="entry name" value="RE13973P"/>
    <property type="match status" value="1"/>
</dbReference>
<evidence type="ECO:0000256" key="2">
    <source>
        <dbReference type="ARBA" id="ARBA00001089"/>
    </source>
</evidence>
<keyword evidence="4" id="KW-0645">Protease</keyword>
<sequence>MASQTIKVIYVLLFSSGIGGGGFMTIRIPGNSSNSTSEVWSVDFREKAPSGSNTTMFTTVANSSQIGGLAVGVPGELRGMQTAHEKFGKLPWKQLVLPSVELAAGFKVGVELGKRIARFPDLMLKNPDWTPVFAPGGVLLKENDIMHRTNLSRTLMTIANEGADAFYTGSIASSIIRKIQSTGGIMTQKDLTDYRANAYLSLQGTYLDKKIYVPKAPTSGPVLLHMLNIIEHYNFTERTDLNVHRLVEAMKFGFAARTRLSDPAFRNNTQLIDEVPTKEFAAAVVRNITDDRTHPPEYYNPIYDVSVDHGTQNIAVIDQNGTAISLTSTVNLNFGSQVMDPETGIILNDEAMTIRQMDDFSIPQGASNGFGLRPSPFNYPEPEKRPLSSTVPTIVENISDGSVYLAVGGSGGTNILSSVFQVIVNVHDWQMNIGDAIESGRVHDQLYPLETDVDNTYPEDLTQGLRERGHNVTILNVSRVASAITGVMRDEFGTLFGM</sequence>
<feature type="binding site" evidence="11">
    <location>
        <position position="359"/>
    </location>
    <ligand>
        <name>L-glutamate</name>
        <dbReference type="ChEBI" id="CHEBI:29985"/>
    </ligand>
</feature>